<keyword evidence="2" id="KW-1185">Reference proteome</keyword>
<evidence type="ECO:0000313" key="1">
    <source>
        <dbReference type="EMBL" id="MFD3003681.1"/>
    </source>
</evidence>
<dbReference type="RefSeq" id="WP_377491548.1">
    <property type="nucleotide sequence ID" value="NZ_JBHUOX010000037.1"/>
</dbReference>
<dbReference type="InterPro" id="IPR018763">
    <property type="entry name" value="DUF2334"/>
</dbReference>
<accession>A0ABW6C2K6</accession>
<dbReference type="InterPro" id="IPR011330">
    <property type="entry name" value="Glyco_hydro/deAcase_b/a-brl"/>
</dbReference>
<dbReference type="Proteomes" id="UP001597641">
    <property type="component" value="Unassembled WGS sequence"/>
</dbReference>
<comment type="caution">
    <text evidence="1">The sequence shown here is derived from an EMBL/GenBank/DDBJ whole genome shotgun (WGS) entry which is preliminary data.</text>
</comment>
<name>A0ABW6C2K6_9BACT</name>
<evidence type="ECO:0000313" key="2">
    <source>
        <dbReference type="Proteomes" id="UP001597641"/>
    </source>
</evidence>
<protein>
    <submittedName>
        <fullName evidence="1">DUF2334 domain-containing protein</fullName>
    </submittedName>
</protein>
<gene>
    <name evidence="1" type="ORF">ACFS7Z_25215</name>
</gene>
<reference evidence="2" key="1">
    <citation type="journal article" date="2019" name="Int. J. Syst. Evol. Microbiol.">
        <title>The Global Catalogue of Microorganisms (GCM) 10K type strain sequencing project: providing services to taxonomists for standard genome sequencing and annotation.</title>
        <authorList>
            <consortium name="The Broad Institute Genomics Platform"/>
            <consortium name="The Broad Institute Genome Sequencing Center for Infectious Disease"/>
            <person name="Wu L."/>
            <person name="Ma J."/>
        </authorList>
    </citation>
    <scope>NUCLEOTIDE SEQUENCE [LARGE SCALE GENOMIC DNA]</scope>
    <source>
        <strain evidence="2">KCTC 23984</strain>
    </source>
</reference>
<dbReference type="Pfam" id="PF10096">
    <property type="entry name" value="DUF2334"/>
    <property type="match status" value="1"/>
</dbReference>
<dbReference type="EMBL" id="JBHUOX010000037">
    <property type="protein sequence ID" value="MFD3003681.1"/>
    <property type="molecule type" value="Genomic_DNA"/>
</dbReference>
<organism evidence="1 2">
    <name type="scientific">Pontibacter toksunensis</name>
    <dbReference type="NCBI Taxonomy" id="1332631"/>
    <lineage>
        <taxon>Bacteria</taxon>
        <taxon>Pseudomonadati</taxon>
        <taxon>Bacteroidota</taxon>
        <taxon>Cytophagia</taxon>
        <taxon>Cytophagales</taxon>
        <taxon>Hymenobacteraceae</taxon>
        <taxon>Pontibacter</taxon>
    </lineage>
</organism>
<dbReference type="SUPFAM" id="SSF88713">
    <property type="entry name" value="Glycoside hydrolase/deacetylase"/>
    <property type="match status" value="1"/>
</dbReference>
<proteinExistence type="predicted"/>
<sequence>MINMTPEVKATANEHMADWLPEGKKAAICFTIDDIHPAKSTDYYEAGGDLDKGSLGLVKWLLDRHPKLKVTLFTTADWREISPVPTRKLLASVPQLRDKFYLAELWEKGTMQLDRHPEFVSFLNNMERAEIAFHGLYHCHKGLKIPVEFQEQTEEEFREIIEEMIRIFDSAKLRYVKGICPPGWNAPDNLLNQLVAHDIRFINSARDIFTPISKDALSNMSGLTGLPLLYPSLIKNGQLVHLPANFQATSKLDRAKAILDNGGLVSIKAHIIKTAMGHVSLDGVDQIYMNYLDVLLTSLEQEYGDDLWWTSMGEITNQIFAQEKVAA</sequence>
<dbReference type="Gene3D" id="3.20.20.370">
    <property type="entry name" value="Glycoside hydrolase/deacetylase"/>
    <property type="match status" value="1"/>
</dbReference>